<feature type="compositionally biased region" description="Low complexity" evidence="1">
    <location>
        <begin position="122"/>
        <end position="133"/>
    </location>
</feature>
<feature type="region of interest" description="Disordered" evidence="1">
    <location>
        <begin position="108"/>
        <end position="140"/>
    </location>
</feature>
<dbReference type="Proteomes" id="UP000325315">
    <property type="component" value="Unassembled WGS sequence"/>
</dbReference>
<proteinExistence type="predicted"/>
<evidence type="ECO:0000313" key="2">
    <source>
        <dbReference type="EMBL" id="KAA3482059.1"/>
    </source>
</evidence>
<accession>A0A5B6WJQ9</accession>
<dbReference type="AlphaFoldDB" id="A0A5B6WJQ9"/>
<name>A0A5B6WJQ9_9ROSI</name>
<evidence type="ECO:0000256" key="1">
    <source>
        <dbReference type="SAM" id="MobiDB-lite"/>
    </source>
</evidence>
<keyword evidence="3" id="KW-1185">Reference proteome</keyword>
<organism evidence="2 3">
    <name type="scientific">Gossypium australe</name>
    <dbReference type="NCBI Taxonomy" id="47621"/>
    <lineage>
        <taxon>Eukaryota</taxon>
        <taxon>Viridiplantae</taxon>
        <taxon>Streptophyta</taxon>
        <taxon>Embryophyta</taxon>
        <taxon>Tracheophyta</taxon>
        <taxon>Spermatophyta</taxon>
        <taxon>Magnoliopsida</taxon>
        <taxon>eudicotyledons</taxon>
        <taxon>Gunneridae</taxon>
        <taxon>Pentapetalae</taxon>
        <taxon>rosids</taxon>
        <taxon>malvids</taxon>
        <taxon>Malvales</taxon>
        <taxon>Malvaceae</taxon>
        <taxon>Malvoideae</taxon>
        <taxon>Gossypium</taxon>
    </lineage>
</organism>
<dbReference type="OrthoDB" id="1729074at2759"/>
<protein>
    <submittedName>
        <fullName evidence="2">Uncharacterized protein</fullName>
    </submittedName>
</protein>
<gene>
    <name evidence="2" type="ORF">EPI10_022369</name>
</gene>
<comment type="caution">
    <text evidence="2">The sequence shown here is derived from an EMBL/GenBank/DDBJ whole genome shotgun (WGS) entry which is preliminary data.</text>
</comment>
<dbReference type="EMBL" id="SMMG02000003">
    <property type="protein sequence ID" value="KAA3482059.1"/>
    <property type="molecule type" value="Genomic_DNA"/>
</dbReference>
<sequence>MVESRWLREADGTRRVGENLETINHNSAINVGEDSRTNMGGNGGNQISNPNLMPTGFIHQTTTNEMIHGSKWRKDDLSIVGAEIGPMELGLDEENVPVEILDGKKRQRLVESSSDTLGPKAGIGSLILSASSGDQSSRGQ</sequence>
<reference evidence="3" key="1">
    <citation type="journal article" date="2019" name="Plant Biotechnol. J.">
        <title>Genome sequencing of the Australian wild diploid species Gossypium australe highlights disease resistance and delayed gland morphogenesis.</title>
        <authorList>
            <person name="Cai Y."/>
            <person name="Cai X."/>
            <person name="Wang Q."/>
            <person name="Wang P."/>
            <person name="Zhang Y."/>
            <person name="Cai C."/>
            <person name="Xu Y."/>
            <person name="Wang K."/>
            <person name="Zhou Z."/>
            <person name="Wang C."/>
            <person name="Geng S."/>
            <person name="Li B."/>
            <person name="Dong Q."/>
            <person name="Hou Y."/>
            <person name="Wang H."/>
            <person name="Ai P."/>
            <person name="Liu Z."/>
            <person name="Yi F."/>
            <person name="Sun M."/>
            <person name="An G."/>
            <person name="Cheng J."/>
            <person name="Zhang Y."/>
            <person name="Shi Q."/>
            <person name="Xie Y."/>
            <person name="Shi X."/>
            <person name="Chang Y."/>
            <person name="Huang F."/>
            <person name="Chen Y."/>
            <person name="Hong S."/>
            <person name="Mi L."/>
            <person name="Sun Q."/>
            <person name="Zhang L."/>
            <person name="Zhou B."/>
            <person name="Peng R."/>
            <person name="Zhang X."/>
            <person name="Liu F."/>
        </authorList>
    </citation>
    <scope>NUCLEOTIDE SEQUENCE [LARGE SCALE GENOMIC DNA]</scope>
    <source>
        <strain evidence="3">cv. PA1801</strain>
    </source>
</reference>
<feature type="region of interest" description="Disordered" evidence="1">
    <location>
        <begin position="30"/>
        <end position="52"/>
    </location>
</feature>
<evidence type="ECO:0000313" key="3">
    <source>
        <dbReference type="Proteomes" id="UP000325315"/>
    </source>
</evidence>